<sequence>MVFSVLDAWDRVAEARSRVRAAWTVWAVGAVFVLVWVVFLVLESMWETMTTRRTPAMDEHAAPSPRR</sequence>
<evidence type="ECO:0000256" key="1">
    <source>
        <dbReference type="SAM" id="Phobius"/>
    </source>
</evidence>
<keyword evidence="1" id="KW-1133">Transmembrane helix</keyword>
<keyword evidence="3" id="KW-1185">Reference proteome</keyword>
<accession>A0ABT7N217</accession>
<protein>
    <submittedName>
        <fullName evidence="2">Uncharacterized protein</fullName>
    </submittedName>
</protein>
<reference evidence="2 3" key="1">
    <citation type="submission" date="2023-06" db="EMBL/GenBank/DDBJ databases">
        <title>Microbacterium sp. nov., isolated from a waste landfill.</title>
        <authorList>
            <person name="Wen W."/>
        </authorList>
    </citation>
    <scope>NUCLEOTIDE SEQUENCE [LARGE SCALE GENOMIC DNA]</scope>
    <source>
        <strain evidence="2 3">ASV49</strain>
    </source>
</reference>
<comment type="caution">
    <text evidence="2">The sequence shown here is derived from an EMBL/GenBank/DDBJ whole genome shotgun (WGS) entry which is preliminary data.</text>
</comment>
<keyword evidence="1" id="KW-0472">Membrane</keyword>
<organism evidence="2 3">
    <name type="scientific">Microbacterium candidum</name>
    <dbReference type="NCBI Taxonomy" id="3041922"/>
    <lineage>
        <taxon>Bacteria</taxon>
        <taxon>Bacillati</taxon>
        <taxon>Actinomycetota</taxon>
        <taxon>Actinomycetes</taxon>
        <taxon>Micrococcales</taxon>
        <taxon>Microbacteriaceae</taxon>
        <taxon>Microbacterium</taxon>
    </lineage>
</organism>
<gene>
    <name evidence="2" type="ORF">QSV35_15555</name>
</gene>
<evidence type="ECO:0000313" key="3">
    <source>
        <dbReference type="Proteomes" id="UP001235064"/>
    </source>
</evidence>
<keyword evidence="1" id="KW-0812">Transmembrane</keyword>
<evidence type="ECO:0000313" key="2">
    <source>
        <dbReference type="EMBL" id="MDL9980755.1"/>
    </source>
</evidence>
<proteinExistence type="predicted"/>
<name>A0ABT7N217_9MICO</name>
<dbReference type="RefSeq" id="WP_286289715.1">
    <property type="nucleotide sequence ID" value="NZ_JASXSZ010000005.1"/>
</dbReference>
<dbReference type="Proteomes" id="UP001235064">
    <property type="component" value="Unassembled WGS sequence"/>
</dbReference>
<dbReference type="EMBL" id="JASXSZ010000005">
    <property type="protein sequence ID" value="MDL9980755.1"/>
    <property type="molecule type" value="Genomic_DNA"/>
</dbReference>
<feature type="transmembrane region" description="Helical" evidence="1">
    <location>
        <begin position="20"/>
        <end position="42"/>
    </location>
</feature>